<protein>
    <submittedName>
        <fullName evidence="2">Uncharacterized protein</fullName>
    </submittedName>
</protein>
<gene>
    <name evidence="2" type="ORF">TbgDal_XI11960</name>
</gene>
<dbReference type="GeneID" id="23866350"/>
<dbReference type="KEGG" id="tbg:TbgDal_XI11960"/>
<feature type="transmembrane region" description="Helical" evidence="1">
    <location>
        <begin position="12"/>
        <end position="32"/>
    </location>
</feature>
<dbReference type="AlphaFoldDB" id="D0A8S6"/>
<name>D0A8S6_TRYB9</name>
<dbReference type="Proteomes" id="UP000002316">
    <property type="component" value="Chromosome 11"/>
</dbReference>
<evidence type="ECO:0000313" key="3">
    <source>
        <dbReference type="Proteomes" id="UP000002316"/>
    </source>
</evidence>
<evidence type="ECO:0000256" key="1">
    <source>
        <dbReference type="SAM" id="Phobius"/>
    </source>
</evidence>
<proteinExistence type="predicted"/>
<keyword evidence="1" id="KW-1133">Transmembrane helix</keyword>
<evidence type="ECO:0000313" key="2">
    <source>
        <dbReference type="EMBL" id="CBH18077.1"/>
    </source>
</evidence>
<organism evidence="2 3">
    <name type="scientific">Trypanosoma brucei gambiense (strain MHOM/CI/86/DAL972)</name>
    <dbReference type="NCBI Taxonomy" id="679716"/>
    <lineage>
        <taxon>Eukaryota</taxon>
        <taxon>Discoba</taxon>
        <taxon>Euglenozoa</taxon>
        <taxon>Kinetoplastea</taxon>
        <taxon>Metakinetoplastina</taxon>
        <taxon>Trypanosomatida</taxon>
        <taxon>Trypanosomatidae</taxon>
        <taxon>Trypanosoma</taxon>
    </lineage>
</organism>
<keyword evidence="1" id="KW-0812">Transmembrane</keyword>
<dbReference type="EMBL" id="FN554974">
    <property type="protein sequence ID" value="CBH18077.1"/>
    <property type="molecule type" value="Genomic_DNA"/>
</dbReference>
<dbReference type="RefSeq" id="XP_011780341.1">
    <property type="nucleotide sequence ID" value="XM_011782039.1"/>
</dbReference>
<accession>D0A8S6</accession>
<reference evidence="3" key="1">
    <citation type="journal article" date="2010" name="PLoS Negl. Trop. Dis.">
        <title>The genome sequence of Trypanosoma brucei gambiense, causative agent of chronic human african trypanosomiasis.</title>
        <authorList>
            <person name="Jackson A.P."/>
            <person name="Sanders M."/>
            <person name="Berry A."/>
            <person name="McQuillan J."/>
            <person name="Aslett M.A."/>
            <person name="Quail M.A."/>
            <person name="Chukualim B."/>
            <person name="Capewell P."/>
            <person name="MacLeod A."/>
            <person name="Melville S.E."/>
            <person name="Gibson W."/>
            <person name="Barry J.D."/>
            <person name="Berriman M."/>
            <person name="Hertz-Fowler C."/>
        </authorList>
    </citation>
    <scope>NUCLEOTIDE SEQUENCE [LARGE SCALE GENOMIC DNA]</scope>
    <source>
        <strain evidence="3">MHOM/CI/86/DAL972</strain>
    </source>
</reference>
<keyword evidence="1" id="KW-0472">Membrane</keyword>
<sequence>MYRKGIANRYGYVINGLPLFNIHALAGVVPVFSRFATPRNYNRICGSTTELQQDNSVCAHPCFFLHPPSLPPLALKGDVLTSIPQEDPTVFAGNPYLLAFSR</sequence>